<accession>A0A3N9XJZ6</accession>
<evidence type="ECO:0000259" key="2">
    <source>
        <dbReference type="Pfam" id="PF18075"/>
    </source>
</evidence>
<feature type="domain" description="FtsX extracellular" evidence="2">
    <location>
        <begin position="29"/>
        <end position="121"/>
    </location>
</feature>
<gene>
    <name evidence="3" type="ORF">DLJ58_04065</name>
</gene>
<reference evidence="3 4" key="1">
    <citation type="submission" date="2018-05" db="EMBL/GenBank/DDBJ databases">
        <title>Micromonospora from Atacama Desert.</title>
        <authorList>
            <person name="Carro L."/>
            <person name="Goodfellow M."/>
            <person name="Klenk H.-P."/>
        </authorList>
    </citation>
    <scope>NUCLEOTIDE SEQUENCE [LARGE SCALE GENOMIC DNA]</scope>
    <source>
        <strain evidence="3 4">LB32</strain>
    </source>
</reference>
<dbReference type="RefSeq" id="WP_124853925.1">
    <property type="nucleotide sequence ID" value="NZ_JBEXYX010000002.1"/>
</dbReference>
<feature type="domain" description="FtsX extracellular" evidence="2">
    <location>
        <begin position="137"/>
        <end position="198"/>
    </location>
</feature>
<comment type="caution">
    <text evidence="3">The sequence shown here is derived from an EMBL/GenBank/DDBJ whole genome shotgun (WGS) entry which is preliminary data.</text>
</comment>
<dbReference type="InterPro" id="IPR040690">
    <property type="entry name" value="FtsX_ECD"/>
</dbReference>
<keyword evidence="4" id="KW-1185">Reference proteome</keyword>
<feature type="signal peptide" evidence="1">
    <location>
        <begin position="1"/>
        <end position="21"/>
    </location>
</feature>
<dbReference type="Gene3D" id="3.30.70.3040">
    <property type="match status" value="2"/>
</dbReference>
<dbReference type="OrthoDB" id="3363925at2"/>
<feature type="chain" id="PRO_5039517875" description="FtsX extracellular domain-containing protein" evidence="1">
    <location>
        <begin position="22"/>
        <end position="234"/>
    </location>
</feature>
<dbReference type="EMBL" id="QGSY01000092">
    <property type="protein sequence ID" value="RQX13300.1"/>
    <property type="molecule type" value="Genomic_DNA"/>
</dbReference>
<name>A0A3N9XJZ6_9ACTN</name>
<protein>
    <recommendedName>
        <fullName evidence="2">FtsX extracellular domain-containing protein</fullName>
    </recommendedName>
</protein>
<organism evidence="3 4">
    <name type="scientific">Micromonospora arida</name>
    <dbReference type="NCBI Taxonomy" id="2203715"/>
    <lineage>
        <taxon>Bacteria</taxon>
        <taxon>Bacillati</taxon>
        <taxon>Actinomycetota</taxon>
        <taxon>Actinomycetes</taxon>
        <taxon>Micromonosporales</taxon>
        <taxon>Micromonosporaceae</taxon>
        <taxon>Micromonospora</taxon>
    </lineage>
</organism>
<sequence>MRRVARSLALTLLLALSTCTGKPIDAGDVALTVFLNDDATATQRDAVQQRLRSMPSVEGVALETRDQVYERSKVDFKDQPDLLANLKPEYAPELVHATVTDSLIAEAIELVMAEVDGVDGVSFRIADAEPRPSRIGVIVRLKSSATSEQRAAIQAAVGGLPHATSVGFEDRDAAYERLRQRCRGKGDLSTQLKPPMPHESWRFAHPLNGKGSGVSHLMKLDGVDGVNLVPVEML</sequence>
<dbReference type="Proteomes" id="UP000266889">
    <property type="component" value="Unassembled WGS sequence"/>
</dbReference>
<dbReference type="Pfam" id="PF18075">
    <property type="entry name" value="FtsX_ECD"/>
    <property type="match status" value="2"/>
</dbReference>
<evidence type="ECO:0000313" key="4">
    <source>
        <dbReference type="Proteomes" id="UP000266889"/>
    </source>
</evidence>
<proteinExistence type="predicted"/>
<evidence type="ECO:0000313" key="3">
    <source>
        <dbReference type="EMBL" id="RQX13300.1"/>
    </source>
</evidence>
<evidence type="ECO:0000256" key="1">
    <source>
        <dbReference type="SAM" id="SignalP"/>
    </source>
</evidence>
<dbReference type="AlphaFoldDB" id="A0A3N9XJZ6"/>
<keyword evidence="1" id="KW-0732">Signal</keyword>